<dbReference type="Pfam" id="PF00941">
    <property type="entry name" value="FAD_binding_5"/>
    <property type="match status" value="1"/>
</dbReference>
<evidence type="ECO:0000256" key="1">
    <source>
        <dbReference type="ARBA" id="ARBA00022630"/>
    </source>
</evidence>
<dbReference type="InterPro" id="IPR016167">
    <property type="entry name" value="FAD-bd_PCMH_sub1"/>
</dbReference>
<evidence type="ECO:0000313" key="3">
    <source>
        <dbReference type="EMBL" id="ARP99388.1"/>
    </source>
</evidence>
<dbReference type="AlphaFoldDB" id="A0A1W6ZPR0"/>
<dbReference type="Gene3D" id="3.30.390.50">
    <property type="entry name" value="CO dehydrogenase flavoprotein, C-terminal domain"/>
    <property type="match status" value="1"/>
</dbReference>
<dbReference type="InterPro" id="IPR036318">
    <property type="entry name" value="FAD-bd_PCMH-like_sf"/>
</dbReference>
<dbReference type="SUPFAM" id="SSF56176">
    <property type="entry name" value="FAD-binding/transporter-associated domain-like"/>
    <property type="match status" value="1"/>
</dbReference>
<dbReference type="KEGG" id="psin:CAK95_10050"/>
<dbReference type="InterPro" id="IPR016166">
    <property type="entry name" value="FAD-bd_PCMH"/>
</dbReference>
<dbReference type="EMBL" id="CP021112">
    <property type="protein sequence ID" value="ARP99388.1"/>
    <property type="molecule type" value="Genomic_DNA"/>
</dbReference>
<protein>
    <submittedName>
        <fullName evidence="3">Molybdopterin dehydrogenase</fullName>
    </submittedName>
</protein>
<dbReference type="InterPro" id="IPR005107">
    <property type="entry name" value="CO_DH_flav_C"/>
</dbReference>
<gene>
    <name evidence="3" type="ORF">CAK95_10050</name>
</gene>
<dbReference type="InterPro" id="IPR036683">
    <property type="entry name" value="CO_DH_flav_C_dom_sf"/>
</dbReference>
<dbReference type="InterPro" id="IPR002346">
    <property type="entry name" value="Mopterin_DH_FAD-bd"/>
</dbReference>
<keyword evidence="1" id="KW-0285">Flavoprotein</keyword>
<evidence type="ECO:0000313" key="4">
    <source>
        <dbReference type="Proteomes" id="UP000194137"/>
    </source>
</evidence>
<dbReference type="RefSeq" id="WP_086087797.1">
    <property type="nucleotide sequence ID" value="NZ_CP021112.1"/>
</dbReference>
<dbReference type="PANTHER" id="PTHR42659:SF9">
    <property type="entry name" value="XANTHINE DEHYDROGENASE FAD-BINDING SUBUNIT XDHB-RELATED"/>
    <property type="match status" value="1"/>
</dbReference>
<dbReference type="Gene3D" id="3.30.465.10">
    <property type="match status" value="1"/>
</dbReference>
<dbReference type="Gene3D" id="3.30.43.10">
    <property type="entry name" value="Uridine Diphospho-n-acetylenolpyruvylglucosamine Reductase, domain 2"/>
    <property type="match status" value="1"/>
</dbReference>
<name>A0A1W6ZPR0_9HYPH</name>
<dbReference type="InterPro" id="IPR051312">
    <property type="entry name" value="Diverse_Substr_Oxidored"/>
</dbReference>
<accession>A0A1W6ZPR0</accession>
<dbReference type="GO" id="GO:0016491">
    <property type="term" value="F:oxidoreductase activity"/>
    <property type="evidence" value="ECO:0007669"/>
    <property type="project" value="InterPro"/>
</dbReference>
<dbReference type="Pfam" id="PF03450">
    <property type="entry name" value="CO_deh_flav_C"/>
    <property type="match status" value="1"/>
</dbReference>
<proteinExistence type="predicted"/>
<keyword evidence="4" id="KW-1185">Reference proteome</keyword>
<dbReference type="STRING" id="1235591.CAK95_10050"/>
<dbReference type="Proteomes" id="UP000194137">
    <property type="component" value="Chromosome"/>
</dbReference>
<dbReference type="PROSITE" id="PS51387">
    <property type="entry name" value="FAD_PCMH"/>
    <property type="match status" value="1"/>
</dbReference>
<dbReference type="PANTHER" id="PTHR42659">
    <property type="entry name" value="XANTHINE DEHYDROGENASE SUBUNIT C-RELATED"/>
    <property type="match status" value="1"/>
</dbReference>
<dbReference type="SUPFAM" id="SSF55447">
    <property type="entry name" value="CO dehydrogenase flavoprotein C-terminal domain-like"/>
    <property type="match status" value="1"/>
</dbReference>
<evidence type="ECO:0000256" key="2">
    <source>
        <dbReference type="ARBA" id="ARBA00022827"/>
    </source>
</evidence>
<dbReference type="GO" id="GO:0071949">
    <property type="term" value="F:FAD binding"/>
    <property type="evidence" value="ECO:0007669"/>
    <property type="project" value="InterPro"/>
</dbReference>
<sequence>MLLCDDYLTPKSLAEAFDMIEAHRGHYRLVAGATDLLPWAREGRAGDVHIPILIDVARIPELREKIVDDKRVRLGAATAVQRFLDDAALGRVMPAMPRCAVWFADDQLRESATIGGNVVNASPAADATPPLFAHDAVIELASRKNGRIETRKLPIDEFIVGPGQTKLADDEILTTIECESLPGYGGSFEKVGHRRSLVISTVCLAALVKLDASGHTCKDVRLAIGGIGPVPVRLHDVEQFLISGPLNAGRLEQAAEMPVSLVRSRTRQDYRRDVVRGFMLRGLFNAAQRAGASANLLTPDMEAAYA</sequence>
<dbReference type="InterPro" id="IPR016169">
    <property type="entry name" value="FAD-bd_PCMH_sub2"/>
</dbReference>
<organism evidence="3 4">
    <name type="scientific">Pseudorhodoplanes sinuspersici</name>
    <dbReference type="NCBI Taxonomy" id="1235591"/>
    <lineage>
        <taxon>Bacteria</taxon>
        <taxon>Pseudomonadati</taxon>
        <taxon>Pseudomonadota</taxon>
        <taxon>Alphaproteobacteria</taxon>
        <taxon>Hyphomicrobiales</taxon>
        <taxon>Pseudorhodoplanes</taxon>
    </lineage>
</organism>
<reference evidence="3 4" key="1">
    <citation type="submission" date="2017-05" db="EMBL/GenBank/DDBJ databases">
        <title>Full genome sequence of Pseudorhodoplanes sinuspersici.</title>
        <authorList>
            <person name="Dastgheib S.M.M."/>
            <person name="Shavandi M."/>
            <person name="Tirandaz H."/>
        </authorList>
    </citation>
    <scope>NUCLEOTIDE SEQUENCE [LARGE SCALE GENOMIC DNA]</scope>
    <source>
        <strain evidence="3 4">RIPI110</strain>
    </source>
</reference>
<dbReference type="OrthoDB" id="9814706at2"/>
<dbReference type="SMART" id="SM01092">
    <property type="entry name" value="CO_deh_flav_C"/>
    <property type="match status" value="1"/>
</dbReference>
<keyword evidence="2" id="KW-0274">FAD</keyword>